<proteinExistence type="predicted"/>
<dbReference type="RefSeq" id="WP_130160351.1">
    <property type="nucleotide sequence ID" value="NZ_SGIS01000068.1"/>
</dbReference>
<evidence type="ECO:0000256" key="1">
    <source>
        <dbReference type="SAM" id="Phobius"/>
    </source>
</evidence>
<name>A0A4Q6XRB9_9SPHN</name>
<feature type="transmembrane region" description="Helical" evidence="1">
    <location>
        <begin position="79"/>
        <end position="105"/>
    </location>
</feature>
<dbReference type="OrthoDB" id="8481662at2"/>
<sequence length="111" mass="11837">MIADVKTRLAGFGCVVAGAAISWPTIFDRLRLAQQGVPQINTWSLTSALVGPLIIIGLTLMIFGARTEALTRDAEKKRLTLFGNAIALACAVAGFGGMLGMTYLLRSYGYQ</sequence>
<keyword evidence="1" id="KW-0472">Membrane</keyword>
<keyword evidence="1" id="KW-0812">Transmembrane</keyword>
<gene>
    <name evidence="2" type="ORF">EWE75_22695</name>
</gene>
<dbReference type="AlphaFoldDB" id="A0A4Q6XRB9"/>
<accession>A0A4Q6XRB9</accession>
<keyword evidence="3" id="KW-1185">Reference proteome</keyword>
<reference evidence="2 3" key="1">
    <citation type="submission" date="2019-02" db="EMBL/GenBank/DDBJ databases">
        <authorList>
            <person name="Li Y."/>
        </authorList>
    </citation>
    <scope>NUCLEOTIDE SEQUENCE [LARGE SCALE GENOMIC DNA]</scope>
    <source>
        <strain evidence="2 3">3-7</strain>
    </source>
</reference>
<keyword evidence="1" id="KW-1133">Transmembrane helix</keyword>
<evidence type="ECO:0000313" key="2">
    <source>
        <dbReference type="EMBL" id="RZF59249.1"/>
    </source>
</evidence>
<organism evidence="2 3">
    <name type="scientific">Sphingomonas populi</name>
    <dbReference type="NCBI Taxonomy" id="2484750"/>
    <lineage>
        <taxon>Bacteria</taxon>
        <taxon>Pseudomonadati</taxon>
        <taxon>Pseudomonadota</taxon>
        <taxon>Alphaproteobacteria</taxon>
        <taxon>Sphingomonadales</taxon>
        <taxon>Sphingomonadaceae</taxon>
        <taxon>Sphingomonas</taxon>
    </lineage>
</organism>
<feature type="transmembrane region" description="Helical" evidence="1">
    <location>
        <begin position="9"/>
        <end position="27"/>
    </location>
</feature>
<dbReference type="Proteomes" id="UP000292085">
    <property type="component" value="Unassembled WGS sequence"/>
</dbReference>
<dbReference type="EMBL" id="SGIS01000068">
    <property type="protein sequence ID" value="RZF59249.1"/>
    <property type="molecule type" value="Genomic_DNA"/>
</dbReference>
<protein>
    <submittedName>
        <fullName evidence="2">Uncharacterized protein</fullName>
    </submittedName>
</protein>
<evidence type="ECO:0000313" key="3">
    <source>
        <dbReference type="Proteomes" id="UP000292085"/>
    </source>
</evidence>
<comment type="caution">
    <text evidence="2">The sequence shown here is derived from an EMBL/GenBank/DDBJ whole genome shotgun (WGS) entry which is preliminary data.</text>
</comment>
<feature type="transmembrane region" description="Helical" evidence="1">
    <location>
        <begin position="47"/>
        <end position="67"/>
    </location>
</feature>